<dbReference type="InterPro" id="IPR021109">
    <property type="entry name" value="Peptidase_aspartic_dom_sf"/>
</dbReference>
<gene>
    <name evidence="7" type="ORF">ILEXP_LOCUS4204</name>
</gene>
<comment type="caution">
    <text evidence="7">The sequence shown here is derived from an EMBL/GenBank/DDBJ whole genome shotgun (WGS) entry which is preliminary data.</text>
</comment>
<dbReference type="SUPFAM" id="SSF50630">
    <property type="entry name" value="Acid proteases"/>
    <property type="match status" value="1"/>
</dbReference>
<dbReference type="InterPro" id="IPR001461">
    <property type="entry name" value="Aspartic_peptidase_A1"/>
</dbReference>
<dbReference type="FunFam" id="2.40.70.10:FF:000045">
    <property type="entry name" value="Basic 7S globulin"/>
    <property type="match status" value="1"/>
</dbReference>
<dbReference type="PROSITE" id="PS51767">
    <property type="entry name" value="PEPTIDASE_A1"/>
    <property type="match status" value="1"/>
</dbReference>
<keyword evidence="3" id="KW-0964">Secreted</keyword>
<evidence type="ECO:0000256" key="2">
    <source>
        <dbReference type="ARBA" id="ARBA00007447"/>
    </source>
</evidence>
<feature type="domain" description="Peptidase A1" evidence="6">
    <location>
        <begin position="43"/>
        <end position="457"/>
    </location>
</feature>
<feature type="signal peptide" evidence="5">
    <location>
        <begin position="1"/>
        <end position="21"/>
    </location>
</feature>
<evidence type="ECO:0000256" key="4">
    <source>
        <dbReference type="ARBA" id="ARBA00022729"/>
    </source>
</evidence>
<dbReference type="InterPro" id="IPR032861">
    <property type="entry name" value="TAXi_N"/>
</dbReference>
<comment type="similarity">
    <text evidence="2">Belongs to the peptidase A1 family.</text>
</comment>
<sequence>MTSSLQLFTFSLLIFFSLCQSQPSHKPKALVLPVSKDPSTLQYSTQLSLGTPLKPINLVIDLGGRHLWMDCYTNYNSSTYQPGHCGSAACSIAKASLCDLCFGTPQPGCTNYTCLLDPENTIAGVAGYQEVATDVISLQALDKTMSDHGSWSQYQLSTPEIEIHIGRGVIIPKFIFSCTGDWLLRGLVNGTKGMAGLGKTQIGLPSQLSSMFGGSLPRKFALCLPSTLRYTTKIGAIGLPSTSKANGVIVFGDAPYLFYPSYNKSKVIDRSQSFSYTNLYINPVSFAGVYQGRPSAEYFIAVKSIMIDTKPISINSTLLSINKKGIGGTKISTIDPYTVLESSIYKAFTEAFAEELKAMKISKVAPVAPFTECFSRRMLGFTMVGVDVPVITFVFRNQNVYWKVYGANSMVEISPEVVCLGFVDGGLDTKTSIVIGAHQLEESVVEFDLASSKVGFSSSLLEEEAVCANFMF</sequence>
<evidence type="ECO:0000259" key="6">
    <source>
        <dbReference type="PROSITE" id="PS51767"/>
    </source>
</evidence>
<dbReference type="Gene3D" id="2.40.70.10">
    <property type="entry name" value="Acid Proteases"/>
    <property type="match status" value="2"/>
</dbReference>
<name>A0ABC8QWQ5_9AQUA</name>
<dbReference type="GO" id="GO:0005576">
    <property type="term" value="C:extracellular region"/>
    <property type="evidence" value="ECO:0007669"/>
    <property type="project" value="UniProtKB-SubCell"/>
</dbReference>
<evidence type="ECO:0000256" key="5">
    <source>
        <dbReference type="SAM" id="SignalP"/>
    </source>
</evidence>
<evidence type="ECO:0000256" key="1">
    <source>
        <dbReference type="ARBA" id="ARBA00004239"/>
    </source>
</evidence>
<protein>
    <recommendedName>
        <fullName evidence="6">Peptidase A1 domain-containing protein</fullName>
    </recommendedName>
</protein>
<dbReference type="InterPro" id="IPR033121">
    <property type="entry name" value="PEPTIDASE_A1"/>
</dbReference>
<evidence type="ECO:0000313" key="8">
    <source>
        <dbReference type="Proteomes" id="UP001642360"/>
    </source>
</evidence>
<accession>A0ABC8QWQ5</accession>
<dbReference type="InterPro" id="IPR032799">
    <property type="entry name" value="TAXi_C"/>
</dbReference>
<dbReference type="Pfam" id="PF14543">
    <property type="entry name" value="TAXi_N"/>
    <property type="match status" value="1"/>
</dbReference>
<reference evidence="7 8" key="1">
    <citation type="submission" date="2024-02" db="EMBL/GenBank/DDBJ databases">
        <authorList>
            <person name="Vignale AGUSTIN F."/>
            <person name="Sosa J E."/>
            <person name="Modenutti C."/>
        </authorList>
    </citation>
    <scope>NUCLEOTIDE SEQUENCE [LARGE SCALE GENOMIC DNA]</scope>
</reference>
<dbReference type="FunFam" id="2.40.70.10:FF:000041">
    <property type="entry name" value="Basic 7S globulin"/>
    <property type="match status" value="1"/>
</dbReference>
<proteinExistence type="inferred from homology"/>
<feature type="chain" id="PRO_5044889950" description="Peptidase A1 domain-containing protein" evidence="5">
    <location>
        <begin position="22"/>
        <end position="472"/>
    </location>
</feature>
<keyword evidence="4 5" id="KW-0732">Signal</keyword>
<dbReference type="PANTHER" id="PTHR47965:SF95">
    <property type="entry name" value="PEPTIDASE A1 DOMAIN-CONTAINING PROTEIN"/>
    <property type="match status" value="1"/>
</dbReference>
<dbReference type="Proteomes" id="UP001642360">
    <property type="component" value="Unassembled WGS sequence"/>
</dbReference>
<dbReference type="Pfam" id="PF14541">
    <property type="entry name" value="TAXi_C"/>
    <property type="match status" value="1"/>
</dbReference>
<keyword evidence="8" id="KW-1185">Reference proteome</keyword>
<dbReference type="AlphaFoldDB" id="A0ABC8QWQ5"/>
<evidence type="ECO:0000256" key="3">
    <source>
        <dbReference type="ARBA" id="ARBA00022525"/>
    </source>
</evidence>
<evidence type="ECO:0000313" key="7">
    <source>
        <dbReference type="EMBL" id="CAK9137181.1"/>
    </source>
</evidence>
<comment type="subcellular location">
    <subcellularLocation>
        <location evidence="1">Secreted</location>
        <location evidence="1">Extracellular space</location>
    </subcellularLocation>
</comment>
<dbReference type="PANTHER" id="PTHR47965">
    <property type="entry name" value="ASPARTYL PROTEASE-RELATED"/>
    <property type="match status" value="1"/>
</dbReference>
<organism evidence="7 8">
    <name type="scientific">Ilex paraguariensis</name>
    <name type="common">yerba mate</name>
    <dbReference type="NCBI Taxonomy" id="185542"/>
    <lineage>
        <taxon>Eukaryota</taxon>
        <taxon>Viridiplantae</taxon>
        <taxon>Streptophyta</taxon>
        <taxon>Embryophyta</taxon>
        <taxon>Tracheophyta</taxon>
        <taxon>Spermatophyta</taxon>
        <taxon>Magnoliopsida</taxon>
        <taxon>eudicotyledons</taxon>
        <taxon>Gunneridae</taxon>
        <taxon>Pentapetalae</taxon>
        <taxon>asterids</taxon>
        <taxon>campanulids</taxon>
        <taxon>Aquifoliales</taxon>
        <taxon>Aquifoliaceae</taxon>
        <taxon>Ilex</taxon>
    </lineage>
</organism>
<dbReference type="EMBL" id="CAUOFW020000807">
    <property type="protein sequence ID" value="CAK9137181.1"/>
    <property type="molecule type" value="Genomic_DNA"/>
</dbReference>